<dbReference type="AlphaFoldDB" id="A0A847SRD7"/>
<dbReference type="InterPro" id="IPR029068">
    <property type="entry name" value="Glyas_Bleomycin-R_OHBP_Dase"/>
</dbReference>
<keyword evidence="2" id="KW-0560">Oxidoreductase</keyword>
<dbReference type="PROSITE" id="PS51819">
    <property type="entry name" value="VOC"/>
    <property type="match status" value="1"/>
</dbReference>
<name>A0A847SRD7_9BACT</name>
<organism evidence="2 3">
    <name type="scientific">Chitinophaga eiseniae</name>
    <dbReference type="NCBI Taxonomy" id="634771"/>
    <lineage>
        <taxon>Bacteria</taxon>
        <taxon>Pseudomonadati</taxon>
        <taxon>Bacteroidota</taxon>
        <taxon>Chitinophagia</taxon>
        <taxon>Chitinophagales</taxon>
        <taxon>Chitinophagaceae</taxon>
        <taxon>Chitinophaga</taxon>
    </lineage>
</organism>
<dbReference type="EMBL" id="JABAHZ010000008">
    <property type="protein sequence ID" value="NLR82135.1"/>
    <property type="molecule type" value="Genomic_DNA"/>
</dbReference>
<evidence type="ECO:0000313" key="2">
    <source>
        <dbReference type="EMBL" id="NLR82135.1"/>
    </source>
</evidence>
<evidence type="ECO:0000313" key="3">
    <source>
        <dbReference type="Proteomes" id="UP000552864"/>
    </source>
</evidence>
<gene>
    <name evidence="2" type="ORF">HGH91_26190</name>
</gene>
<keyword evidence="3" id="KW-1185">Reference proteome</keyword>
<dbReference type="InterPro" id="IPR037523">
    <property type="entry name" value="VOC_core"/>
</dbReference>
<dbReference type="InterPro" id="IPR004360">
    <property type="entry name" value="Glyas_Fos-R_dOase_dom"/>
</dbReference>
<dbReference type="Proteomes" id="UP000552864">
    <property type="component" value="Unassembled WGS sequence"/>
</dbReference>
<feature type="domain" description="VOC" evidence="1">
    <location>
        <begin position="3"/>
        <end position="114"/>
    </location>
</feature>
<proteinExistence type="predicted"/>
<comment type="caution">
    <text evidence="2">The sequence shown here is derived from an EMBL/GenBank/DDBJ whole genome shotgun (WGS) entry which is preliminary data.</text>
</comment>
<accession>A0A847SRD7</accession>
<dbReference type="RefSeq" id="WP_168741952.1">
    <property type="nucleotide sequence ID" value="NZ_JABAHZ010000008.1"/>
</dbReference>
<dbReference type="SUPFAM" id="SSF54593">
    <property type="entry name" value="Glyoxalase/Bleomycin resistance protein/Dihydroxybiphenyl dioxygenase"/>
    <property type="match status" value="1"/>
</dbReference>
<reference evidence="2 3" key="1">
    <citation type="submission" date="2020-04" db="EMBL/GenBank/DDBJ databases">
        <authorList>
            <person name="Yin C."/>
        </authorList>
    </citation>
    <scope>NUCLEOTIDE SEQUENCE [LARGE SCALE GENOMIC DNA]</scope>
    <source>
        <strain evidence="2 3">Ak56</strain>
    </source>
</reference>
<dbReference type="GO" id="GO:0051213">
    <property type="term" value="F:dioxygenase activity"/>
    <property type="evidence" value="ECO:0007669"/>
    <property type="project" value="UniProtKB-KW"/>
</dbReference>
<dbReference type="Gene3D" id="3.10.180.10">
    <property type="entry name" value="2,3-Dihydroxybiphenyl 1,2-Dioxygenase, domain 1"/>
    <property type="match status" value="1"/>
</dbReference>
<evidence type="ECO:0000259" key="1">
    <source>
        <dbReference type="PROSITE" id="PS51819"/>
    </source>
</evidence>
<keyword evidence="2" id="KW-0223">Dioxygenase</keyword>
<protein>
    <submittedName>
        <fullName evidence="2">Glyoxalase/bleomycin resistance/extradiol dioxygenase family protein</fullName>
    </submittedName>
</protein>
<sequence>MPSLHLLVIKTLQPTALAAFYTGLGFEFDYHQHGNGPFHYASKGTPVTLEIYPLPKGVTIADTTTRLGFTVDDIDNLVQRLPPGNIVTMPASTQWGYAAVIQDPDGRKIELVQA</sequence>
<dbReference type="Pfam" id="PF00903">
    <property type="entry name" value="Glyoxalase"/>
    <property type="match status" value="1"/>
</dbReference>